<evidence type="ECO:0000313" key="1">
    <source>
        <dbReference type="EMBL" id="QQK07771.1"/>
    </source>
</evidence>
<sequence>MSNLKVKINKKLNHFTLDLDFELGKEILVIQGESGSGKTSTLNIISGLMKPDRAYIKLNNSVLVDSKNKIYEKVQNRNIGYVFQDFALFPNMTVKNNIKFAIKDEKIYEEIISLLKIEHLLNNFPAEISGGEKQRVALARTLVTKPKLLLLDEPFSALDSKLKNKLYIEFQNIIKNLNIPVILITHNEIEAKILGDKLLYLKNGKIQAR</sequence>
<protein>
    <submittedName>
        <fullName evidence="1">ATP-binding cassette domain-containing protein</fullName>
    </submittedName>
</protein>
<gene>
    <name evidence="1" type="ORF">JFY71_10880</name>
</gene>
<dbReference type="EMBL" id="CP066744">
    <property type="protein sequence ID" value="QQK07771.1"/>
    <property type="molecule type" value="Genomic_DNA"/>
</dbReference>
<accession>A0AC61MTT4</accession>
<organism evidence="1 2">
    <name type="scientific">Miniphocaeibacter halophilus</name>
    <dbReference type="NCBI Taxonomy" id="2931922"/>
    <lineage>
        <taxon>Bacteria</taxon>
        <taxon>Bacillati</taxon>
        <taxon>Bacillota</taxon>
        <taxon>Tissierellia</taxon>
        <taxon>Tissierellales</taxon>
        <taxon>Peptoniphilaceae</taxon>
        <taxon>Miniphocaeibacter</taxon>
    </lineage>
</organism>
<evidence type="ECO:0000313" key="2">
    <source>
        <dbReference type="Proteomes" id="UP000595814"/>
    </source>
</evidence>
<name>A0AC61MTT4_9FIRM</name>
<keyword evidence="1" id="KW-0547">Nucleotide-binding</keyword>
<keyword evidence="1" id="KW-0067">ATP-binding</keyword>
<dbReference type="Proteomes" id="UP000595814">
    <property type="component" value="Chromosome"/>
</dbReference>
<proteinExistence type="predicted"/>
<reference evidence="1 2" key="1">
    <citation type="journal article" date="2022" name="Int. J. Syst. Evol. Microbiol.">
        <title>Miniphocaeibacter halophilus sp. nov., an ammonium-tolerant acetate-producing bacterium isolated from a biogas system.</title>
        <authorList>
            <person name="Schnurer A."/>
            <person name="Singh A."/>
            <person name="Bi S."/>
            <person name="Qiao W."/>
            <person name="Westerholm M."/>
        </authorList>
    </citation>
    <scope>NUCLEOTIDE SEQUENCE [LARGE SCALE GENOMIC DNA]</scope>
    <source>
        <strain evidence="1 2">AMB_01</strain>
    </source>
</reference>
<keyword evidence="2" id="KW-1185">Reference proteome</keyword>